<sequence>MTVRLPAALFALFLSGVVGAVDAKPLSRIIAEMGLSPEDYRVLDATTSSMLAGGTPSVGQERNWVNEKTGTKGTVRIRDVKDNCVHFQHFVQPSGAAPNPEIRTRQCKDASGNWILTP</sequence>
<gene>
    <name evidence="2" type="ORF">RUA8715_01371</name>
</gene>
<accession>A0A238K0D0</accession>
<organism evidence="2 3">
    <name type="scientific">Ruegeria arenilitoris</name>
    <dbReference type="NCBI Taxonomy" id="1173585"/>
    <lineage>
        <taxon>Bacteria</taxon>
        <taxon>Pseudomonadati</taxon>
        <taxon>Pseudomonadota</taxon>
        <taxon>Alphaproteobacteria</taxon>
        <taxon>Rhodobacterales</taxon>
        <taxon>Roseobacteraceae</taxon>
        <taxon>Ruegeria</taxon>
    </lineage>
</organism>
<reference evidence="3" key="1">
    <citation type="submission" date="2017-05" db="EMBL/GenBank/DDBJ databases">
        <authorList>
            <person name="Rodrigo-Torres L."/>
            <person name="Arahal R. D."/>
            <person name="Lucena T."/>
        </authorList>
    </citation>
    <scope>NUCLEOTIDE SEQUENCE [LARGE SCALE GENOMIC DNA]</scope>
    <source>
        <strain evidence="3">CECT 8715</strain>
    </source>
</reference>
<proteinExistence type="predicted"/>
<evidence type="ECO:0000313" key="3">
    <source>
        <dbReference type="Proteomes" id="UP000202485"/>
    </source>
</evidence>
<name>A0A238K0D0_9RHOB</name>
<dbReference type="OrthoDB" id="7860125at2"/>
<keyword evidence="3" id="KW-1185">Reference proteome</keyword>
<dbReference type="AlphaFoldDB" id="A0A238K0D0"/>
<feature type="signal peptide" evidence="1">
    <location>
        <begin position="1"/>
        <end position="20"/>
    </location>
</feature>
<evidence type="ECO:0008006" key="4">
    <source>
        <dbReference type="Google" id="ProtNLM"/>
    </source>
</evidence>
<keyword evidence="1" id="KW-0732">Signal</keyword>
<protein>
    <recommendedName>
        <fullName evidence="4">Surface antigen domain-containing protein</fullName>
    </recommendedName>
</protein>
<dbReference type="EMBL" id="FXYG01000001">
    <property type="protein sequence ID" value="SMX36358.1"/>
    <property type="molecule type" value="Genomic_DNA"/>
</dbReference>
<dbReference type="RefSeq" id="WP_141138474.1">
    <property type="nucleotide sequence ID" value="NZ_FXYG01000001.1"/>
</dbReference>
<dbReference type="Proteomes" id="UP000202485">
    <property type="component" value="Unassembled WGS sequence"/>
</dbReference>
<evidence type="ECO:0000256" key="1">
    <source>
        <dbReference type="SAM" id="SignalP"/>
    </source>
</evidence>
<evidence type="ECO:0000313" key="2">
    <source>
        <dbReference type="EMBL" id="SMX36358.1"/>
    </source>
</evidence>
<feature type="chain" id="PRO_5012873092" description="Surface antigen domain-containing protein" evidence="1">
    <location>
        <begin position="21"/>
        <end position="118"/>
    </location>
</feature>